<keyword evidence="5" id="KW-0997">Cell inner membrane</keyword>
<keyword evidence="8 11" id="KW-0472">Membrane</keyword>
<reference evidence="13 14" key="1">
    <citation type="submission" date="2024-06" db="EMBL/GenBank/DDBJ databases">
        <authorList>
            <person name="Li Z."/>
            <person name="Jiang Y."/>
        </authorList>
    </citation>
    <scope>NUCLEOTIDE SEQUENCE [LARGE SCALE GENOMIC DNA]</scope>
    <source>
        <strain evidence="13 14">HSW-8</strain>
    </source>
</reference>
<evidence type="ECO:0000256" key="4">
    <source>
        <dbReference type="ARBA" id="ARBA00022481"/>
    </source>
</evidence>
<protein>
    <recommendedName>
        <fullName evidence="2">Type II secretion system protein H</fullName>
    </recommendedName>
    <alternativeName>
        <fullName evidence="10">General secretion pathway protein H</fullName>
    </alternativeName>
</protein>
<dbReference type="EMBL" id="JBEPIJ010000004">
    <property type="protein sequence ID" value="MES0873358.1"/>
    <property type="molecule type" value="Genomic_DNA"/>
</dbReference>
<keyword evidence="7 11" id="KW-1133">Transmembrane helix</keyword>
<dbReference type="Proteomes" id="UP001465331">
    <property type="component" value="Unassembled WGS sequence"/>
</dbReference>
<evidence type="ECO:0000256" key="5">
    <source>
        <dbReference type="ARBA" id="ARBA00022519"/>
    </source>
</evidence>
<evidence type="ECO:0000259" key="12">
    <source>
        <dbReference type="Pfam" id="PF12019"/>
    </source>
</evidence>
<sequence>MSVLELMVALVVTSALAMIAIPGWQSMMARNRLSTTANELLGGLLAARTVAVSRQALVSVCAGNAQTGCHGDWSRGEWISFIDRVPIGVFGEEDELQAQGRLAAPGRVSLSANGPFNRAVVFRPNGSASWPSGAFAAGRLRVCAAEAGVVPNAVDLVLIGSGRAVAQPCHLEGRCAPPTEAAARCQ</sequence>
<evidence type="ECO:0000313" key="13">
    <source>
        <dbReference type="EMBL" id="MES0873358.1"/>
    </source>
</evidence>
<evidence type="ECO:0000256" key="9">
    <source>
        <dbReference type="ARBA" id="ARBA00025772"/>
    </source>
</evidence>
<keyword evidence="6 11" id="KW-0812">Transmembrane</keyword>
<evidence type="ECO:0000256" key="7">
    <source>
        <dbReference type="ARBA" id="ARBA00022989"/>
    </source>
</evidence>
<dbReference type="Pfam" id="PF12019">
    <property type="entry name" value="GspH"/>
    <property type="match status" value="1"/>
</dbReference>
<name>A0ABV2A7X1_9GAMM</name>
<evidence type="ECO:0000256" key="10">
    <source>
        <dbReference type="ARBA" id="ARBA00030775"/>
    </source>
</evidence>
<comment type="caution">
    <text evidence="13">The sequence shown here is derived from an EMBL/GenBank/DDBJ whole genome shotgun (WGS) entry which is preliminary data.</text>
</comment>
<evidence type="ECO:0000313" key="14">
    <source>
        <dbReference type="Proteomes" id="UP001465331"/>
    </source>
</evidence>
<gene>
    <name evidence="13" type="ORF">ABSH63_04945</name>
</gene>
<evidence type="ECO:0000256" key="6">
    <source>
        <dbReference type="ARBA" id="ARBA00022692"/>
    </source>
</evidence>
<accession>A0ABV2A7X1</accession>
<comment type="similarity">
    <text evidence="9">Belongs to the GSP H family.</text>
</comment>
<dbReference type="RefSeq" id="WP_352887943.1">
    <property type="nucleotide sequence ID" value="NZ_JBEPIJ010000004.1"/>
</dbReference>
<comment type="subcellular location">
    <subcellularLocation>
        <location evidence="1">Cell inner membrane</location>
        <topology evidence="1">Single-pass membrane protein</topology>
    </subcellularLocation>
</comment>
<evidence type="ECO:0000256" key="1">
    <source>
        <dbReference type="ARBA" id="ARBA00004377"/>
    </source>
</evidence>
<organism evidence="13 14">
    <name type="scientific">Sinimarinibacterium thermocellulolyticum</name>
    <dbReference type="NCBI Taxonomy" id="3170016"/>
    <lineage>
        <taxon>Bacteria</taxon>
        <taxon>Pseudomonadati</taxon>
        <taxon>Pseudomonadota</taxon>
        <taxon>Gammaproteobacteria</taxon>
        <taxon>Nevskiales</taxon>
        <taxon>Nevskiaceae</taxon>
        <taxon>Sinimarinibacterium</taxon>
    </lineage>
</organism>
<feature type="domain" description="General secretion pathway GspH" evidence="12">
    <location>
        <begin position="36"/>
        <end position="147"/>
    </location>
</feature>
<evidence type="ECO:0000256" key="2">
    <source>
        <dbReference type="ARBA" id="ARBA00021549"/>
    </source>
</evidence>
<dbReference type="Gene3D" id="3.55.40.10">
    <property type="entry name" value="minor pseudopilin epsh domain"/>
    <property type="match status" value="1"/>
</dbReference>
<feature type="transmembrane region" description="Helical" evidence="11">
    <location>
        <begin position="6"/>
        <end position="24"/>
    </location>
</feature>
<dbReference type="InterPro" id="IPR045584">
    <property type="entry name" value="Pilin-like"/>
</dbReference>
<keyword evidence="4" id="KW-0488">Methylation</keyword>
<keyword evidence="14" id="KW-1185">Reference proteome</keyword>
<evidence type="ECO:0000256" key="8">
    <source>
        <dbReference type="ARBA" id="ARBA00023136"/>
    </source>
</evidence>
<keyword evidence="3" id="KW-1003">Cell membrane</keyword>
<dbReference type="InterPro" id="IPR022346">
    <property type="entry name" value="T2SS_GspH"/>
</dbReference>
<evidence type="ECO:0000256" key="11">
    <source>
        <dbReference type="SAM" id="Phobius"/>
    </source>
</evidence>
<proteinExistence type="inferred from homology"/>
<dbReference type="SUPFAM" id="SSF54523">
    <property type="entry name" value="Pili subunits"/>
    <property type="match status" value="1"/>
</dbReference>
<evidence type="ECO:0000256" key="3">
    <source>
        <dbReference type="ARBA" id="ARBA00022475"/>
    </source>
</evidence>